<evidence type="ECO:0000256" key="2">
    <source>
        <dbReference type="ARBA" id="ARBA00022695"/>
    </source>
</evidence>
<keyword evidence="1 5" id="KW-0808">Transferase</keyword>
<keyword evidence="2 5" id="KW-0548">Nucleotidyltransferase</keyword>
<proteinExistence type="inferred from homology"/>
<organism evidence="6 7">
    <name type="scientific">Nocardiopsis sediminis</name>
    <dbReference type="NCBI Taxonomy" id="1778267"/>
    <lineage>
        <taxon>Bacteria</taxon>
        <taxon>Bacillati</taxon>
        <taxon>Actinomycetota</taxon>
        <taxon>Actinomycetes</taxon>
        <taxon>Streptosporangiales</taxon>
        <taxon>Nocardiopsidaceae</taxon>
        <taxon>Nocardiopsis</taxon>
    </lineage>
</organism>
<dbReference type="PANTHER" id="PTHR40392">
    <property type="entry name" value="2-PHOSPHO-L-LACTATE GUANYLYLTRANSFERASE"/>
    <property type="match status" value="1"/>
</dbReference>
<feature type="binding site" evidence="5">
    <location>
        <position position="162"/>
    </location>
    <ligand>
        <name>phosphoenolpyruvate</name>
        <dbReference type="ChEBI" id="CHEBI:58702"/>
    </ligand>
</feature>
<dbReference type="InterPro" id="IPR029044">
    <property type="entry name" value="Nucleotide-diphossugar_trans"/>
</dbReference>
<comment type="catalytic activity">
    <reaction evidence="5">
        <text>phosphoenolpyruvate + GTP + H(+) = enolpyruvoyl-2-diphospho-5'-guanosine + diphosphate</text>
        <dbReference type="Rhea" id="RHEA:30519"/>
        <dbReference type="ChEBI" id="CHEBI:15378"/>
        <dbReference type="ChEBI" id="CHEBI:33019"/>
        <dbReference type="ChEBI" id="CHEBI:37565"/>
        <dbReference type="ChEBI" id="CHEBI:58702"/>
        <dbReference type="ChEBI" id="CHEBI:143701"/>
        <dbReference type="EC" id="2.7.7.105"/>
    </reaction>
</comment>
<evidence type="ECO:0000256" key="4">
    <source>
        <dbReference type="ARBA" id="ARBA00023134"/>
    </source>
</evidence>
<evidence type="ECO:0000256" key="5">
    <source>
        <dbReference type="HAMAP-Rule" id="MF_02114"/>
    </source>
</evidence>
<evidence type="ECO:0000256" key="3">
    <source>
        <dbReference type="ARBA" id="ARBA00022741"/>
    </source>
</evidence>
<dbReference type="HAMAP" id="MF_02114">
    <property type="entry name" value="CofC"/>
    <property type="match status" value="1"/>
</dbReference>
<dbReference type="EMBL" id="JBHSBH010000004">
    <property type="protein sequence ID" value="MFC3995188.1"/>
    <property type="molecule type" value="Genomic_DNA"/>
</dbReference>
<evidence type="ECO:0000256" key="1">
    <source>
        <dbReference type="ARBA" id="ARBA00022679"/>
    </source>
</evidence>
<evidence type="ECO:0000313" key="7">
    <source>
        <dbReference type="Proteomes" id="UP001595847"/>
    </source>
</evidence>
<keyword evidence="7" id="KW-1185">Reference proteome</keyword>
<accession>A0ABV8FJF2</accession>
<dbReference type="GO" id="GO:0043814">
    <property type="term" value="F:phospholactate guanylyltransferase activity"/>
    <property type="evidence" value="ECO:0007669"/>
    <property type="project" value="UniProtKB-EC"/>
</dbReference>
<dbReference type="Proteomes" id="UP001595847">
    <property type="component" value="Unassembled WGS sequence"/>
</dbReference>
<comment type="pathway">
    <text evidence="5">Cofactor biosynthesis; coenzyme F420 biosynthesis.</text>
</comment>
<dbReference type="RefSeq" id="WP_378530087.1">
    <property type="nucleotide sequence ID" value="NZ_JBHSBH010000004.1"/>
</dbReference>
<dbReference type="NCBIfam" id="TIGR03552">
    <property type="entry name" value="F420_cofC"/>
    <property type="match status" value="1"/>
</dbReference>
<dbReference type="EC" id="2.7.7.105" evidence="5"/>
<keyword evidence="4 5" id="KW-0342">GTP-binding</keyword>
<comment type="caution">
    <text evidence="6">The sequence shown here is derived from an EMBL/GenBank/DDBJ whole genome shotgun (WGS) entry which is preliminary data.</text>
</comment>
<name>A0ABV8FJF2_9ACTN</name>
<dbReference type="InterPro" id="IPR002835">
    <property type="entry name" value="CofC"/>
</dbReference>
<comment type="similarity">
    <text evidence="5">Belongs to the CofC family.</text>
</comment>
<keyword evidence="3 5" id="KW-0547">Nucleotide-binding</keyword>
<feature type="binding site" evidence="5">
    <location>
        <position position="143"/>
    </location>
    <ligand>
        <name>phosphoenolpyruvate</name>
        <dbReference type="ChEBI" id="CHEBI:58702"/>
    </ligand>
</feature>
<dbReference type="Gene3D" id="3.90.550.10">
    <property type="entry name" value="Spore Coat Polysaccharide Biosynthesis Protein SpsA, Chain A"/>
    <property type="match status" value="1"/>
</dbReference>
<dbReference type="PANTHER" id="PTHR40392:SF1">
    <property type="entry name" value="2-PHOSPHO-L-LACTATE GUANYLYLTRANSFERASE"/>
    <property type="match status" value="1"/>
</dbReference>
<sequence>MVEPDARWALVVPVKRLSGAKSRLARFAGRHRADLALAIAADTVMAAVCSARVAAVLVVTDDPRAARALGGMGAGVVGGEPGTGLNPALLHGAAEAARRHPGLGVCALSADLPALRPGELDLVLAEAAGHPTSFLADAPGVGTTLYAATPGAAFAPAFEGGSRLRHAAGGAAELAGARVPSVRRDVDTPGDLRDAVALGVGPHTAKLLPRLGPAQV</sequence>
<evidence type="ECO:0000313" key="6">
    <source>
        <dbReference type="EMBL" id="MFC3995188.1"/>
    </source>
</evidence>
<reference evidence="7" key="1">
    <citation type="journal article" date="2019" name="Int. J. Syst. Evol. Microbiol.">
        <title>The Global Catalogue of Microorganisms (GCM) 10K type strain sequencing project: providing services to taxonomists for standard genome sequencing and annotation.</title>
        <authorList>
            <consortium name="The Broad Institute Genomics Platform"/>
            <consortium name="The Broad Institute Genome Sequencing Center for Infectious Disease"/>
            <person name="Wu L."/>
            <person name="Ma J."/>
        </authorList>
    </citation>
    <scope>NUCLEOTIDE SEQUENCE [LARGE SCALE GENOMIC DNA]</scope>
    <source>
        <strain evidence="7">TBRC 1826</strain>
    </source>
</reference>
<protein>
    <recommendedName>
        <fullName evidence="5">Phosphoenolpyruvate guanylyltransferase</fullName>
        <shortName evidence="5">PEP guanylyltransferase</shortName>
        <ecNumber evidence="5">2.7.7.105</ecNumber>
    </recommendedName>
</protein>
<dbReference type="SUPFAM" id="SSF53448">
    <property type="entry name" value="Nucleotide-diphospho-sugar transferases"/>
    <property type="match status" value="1"/>
</dbReference>
<gene>
    <name evidence="6" type="primary">cofC</name>
    <name evidence="5" type="synonym">fbiD</name>
    <name evidence="6" type="ORF">ACFOVU_04645</name>
</gene>
<comment type="function">
    <text evidence="5">Guanylyltransferase that catalyzes the activation of phosphoenolpyruvate (PEP) as enolpyruvoyl-2-diphospho-5'-guanosine, via the condensation of PEP with GTP. It is involved in the biosynthesis of coenzyme F420, a hydride carrier cofactor.</text>
</comment>
<comment type="caution">
    <text evidence="5">Lacks conserved residue(s) required for the propagation of feature annotation.</text>
</comment>